<feature type="transmembrane region" description="Helical" evidence="9">
    <location>
        <begin position="209"/>
        <end position="228"/>
    </location>
</feature>
<keyword evidence="9" id="KW-0472">Membrane</keyword>
<dbReference type="PROSITE" id="PS50109">
    <property type="entry name" value="HIS_KIN"/>
    <property type="match status" value="1"/>
</dbReference>
<evidence type="ECO:0000256" key="7">
    <source>
        <dbReference type="ARBA" id="ARBA00022840"/>
    </source>
</evidence>
<keyword evidence="3" id="KW-0597">Phosphoprotein</keyword>
<dbReference type="Gene3D" id="1.10.287.130">
    <property type="match status" value="1"/>
</dbReference>
<feature type="transmembrane region" description="Helical" evidence="9">
    <location>
        <begin position="65"/>
        <end position="88"/>
    </location>
</feature>
<feature type="transmembrane region" description="Helical" evidence="9">
    <location>
        <begin position="100"/>
        <end position="120"/>
    </location>
</feature>
<keyword evidence="12" id="KW-1185">Reference proteome</keyword>
<keyword evidence="8" id="KW-0902">Two-component regulatory system</keyword>
<dbReference type="GO" id="GO:0005524">
    <property type="term" value="F:ATP binding"/>
    <property type="evidence" value="ECO:0007669"/>
    <property type="project" value="UniProtKB-KW"/>
</dbReference>
<reference evidence="11" key="1">
    <citation type="journal article" date="2019" name="PLoS Negl. Trop. Dis.">
        <title>Revisiting the worldwide diversity of Leptospira species in the environment.</title>
        <authorList>
            <person name="Vincent A.T."/>
            <person name="Schiettekatte O."/>
            <person name="Bourhy P."/>
            <person name="Veyrier F.J."/>
            <person name="Picardeau M."/>
        </authorList>
    </citation>
    <scope>NUCLEOTIDE SEQUENCE [LARGE SCALE GENOMIC DNA]</scope>
    <source>
        <strain evidence="11">201800277</strain>
    </source>
</reference>
<feature type="transmembrane region" description="Helical" evidence="9">
    <location>
        <begin position="178"/>
        <end position="197"/>
    </location>
</feature>
<dbReference type="InterPro" id="IPR003594">
    <property type="entry name" value="HATPase_dom"/>
</dbReference>
<dbReference type="Pfam" id="PF16927">
    <property type="entry name" value="HisKA_7TM"/>
    <property type="match status" value="1"/>
</dbReference>
<name>A0A2M9XYS5_9LEPT</name>
<dbReference type="GO" id="GO:0000155">
    <property type="term" value="F:phosphorelay sensor kinase activity"/>
    <property type="evidence" value="ECO:0007669"/>
    <property type="project" value="InterPro"/>
</dbReference>
<dbReference type="SMART" id="SM00388">
    <property type="entry name" value="HisKA"/>
    <property type="match status" value="1"/>
</dbReference>
<evidence type="ECO:0000256" key="4">
    <source>
        <dbReference type="ARBA" id="ARBA00022679"/>
    </source>
</evidence>
<dbReference type="GO" id="GO:0007234">
    <property type="term" value="P:osmosensory signaling via phosphorelay pathway"/>
    <property type="evidence" value="ECO:0007669"/>
    <property type="project" value="TreeGrafter"/>
</dbReference>
<dbReference type="Gene3D" id="3.30.565.10">
    <property type="entry name" value="Histidine kinase-like ATPase, C-terminal domain"/>
    <property type="match status" value="1"/>
</dbReference>
<dbReference type="Proteomes" id="UP000297891">
    <property type="component" value="Unassembled WGS sequence"/>
</dbReference>
<feature type="domain" description="Histidine kinase" evidence="10">
    <location>
        <begin position="370"/>
        <end position="587"/>
    </location>
</feature>
<dbReference type="InterPro" id="IPR031621">
    <property type="entry name" value="HisKA_7TM"/>
</dbReference>
<feature type="transmembrane region" description="Helical" evidence="9">
    <location>
        <begin position="6"/>
        <end position="26"/>
    </location>
</feature>
<evidence type="ECO:0000313" key="12">
    <source>
        <dbReference type="Proteomes" id="UP000297891"/>
    </source>
</evidence>
<dbReference type="CDD" id="cd00082">
    <property type="entry name" value="HisKA"/>
    <property type="match status" value="1"/>
</dbReference>
<dbReference type="GO" id="GO:0030295">
    <property type="term" value="F:protein kinase activator activity"/>
    <property type="evidence" value="ECO:0007669"/>
    <property type="project" value="TreeGrafter"/>
</dbReference>
<keyword evidence="5" id="KW-0547">Nucleotide-binding</keyword>
<dbReference type="Pfam" id="PF02518">
    <property type="entry name" value="HATPase_c"/>
    <property type="match status" value="1"/>
</dbReference>
<keyword evidence="6 11" id="KW-0418">Kinase</keyword>
<feature type="transmembrane region" description="Helical" evidence="9">
    <location>
        <begin position="33"/>
        <end position="53"/>
    </location>
</feature>
<evidence type="ECO:0000256" key="6">
    <source>
        <dbReference type="ARBA" id="ARBA00022777"/>
    </source>
</evidence>
<sequence length="593" mass="67640">MWQFHPYSLLLFLAFGFNLVLGLFVLKSFRLDLVKYLLILVFGSMMWTGFYGIDFVFISPDFHRSFIALLYIGVAIANLGMVLVSLEFTQNKHLLTKKFWVLLTIQPLLTLAICVLDPIFKTLTLDTYLVNVNGRIQWVQETNIGGFIVSYFFSFCWSSFVAYLLIKGIFISKSTERRRYLLILFSYLFIWVTAILHKSGFRPLPGLNITAVMSTMQVILIFFAIGYYRMFDLVPLVRGEIVDELDEAVVILDFNHRIVDWNMAAEHLFQIASKNSTLLSHKYFFSSAPGIISKLDHLSEKRTLTKWIWEKDEKYWEVTAKQIRDANRKKIGMVLVFRDNTEQRNLEKQMSNVNRELMVANGTKDRFLSIISHDLRGPLAGIKMLLKVLNEDMKKKEDALAGMTQSLVDATESVFSLLENLLEWSKLQRGEEQFRPHYYRLDNIVRECLELFTLSASSKGISLEVEIPSHAMVFCDDRMIVTVVRNLVSNALKFSHNNGKVLIQAKDQGDDWKVSVLDSGVGMSKVILDKLFKVGEVIKSTGTQGETGNGIGLLLCNEFVTVNGGTLFAESDGVSGSKFVFTIPKKIKEEIIS</sequence>
<gene>
    <name evidence="11" type="ORF">EHQ30_02000</name>
</gene>
<dbReference type="SUPFAM" id="SSF55874">
    <property type="entry name" value="ATPase domain of HSP90 chaperone/DNA topoisomerase II/histidine kinase"/>
    <property type="match status" value="1"/>
</dbReference>
<evidence type="ECO:0000256" key="2">
    <source>
        <dbReference type="ARBA" id="ARBA00012438"/>
    </source>
</evidence>
<dbReference type="SUPFAM" id="SSF47384">
    <property type="entry name" value="Homodimeric domain of signal transducing histidine kinase"/>
    <property type="match status" value="1"/>
</dbReference>
<dbReference type="AlphaFoldDB" id="A0A2M9XYS5"/>
<dbReference type="Pfam" id="PF00512">
    <property type="entry name" value="HisKA"/>
    <property type="match status" value="1"/>
</dbReference>
<comment type="catalytic activity">
    <reaction evidence="1">
        <text>ATP + protein L-histidine = ADP + protein N-phospho-L-histidine.</text>
        <dbReference type="EC" id="2.7.13.3"/>
    </reaction>
</comment>
<dbReference type="InterPro" id="IPR004358">
    <property type="entry name" value="Sig_transdc_His_kin-like_C"/>
</dbReference>
<dbReference type="OrthoDB" id="340007at2"/>
<keyword evidence="4" id="KW-0808">Transferase</keyword>
<dbReference type="InterPro" id="IPR036097">
    <property type="entry name" value="HisK_dim/P_sf"/>
</dbReference>
<dbReference type="SMART" id="SM00387">
    <property type="entry name" value="HATPase_c"/>
    <property type="match status" value="1"/>
</dbReference>
<accession>A0A2M9XYS5</accession>
<evidence type="ECO:0000256" key="5">
    <source>
        <dbReference type="ARBA" id="ARBA00022741"/>
    </source>
</evidence>
<dbReference type="InterPro" id="IPR036890">
    <property type="entry name" value="HATPase_C_sf"/>
</dbReference>
<dbReference type="RefSeq" id="WP_100791651.1">
    <property type="nucleotide sequence ID" value="NZ_NPDQ01000007.1"/>
</dbReference>
<proteinExistence type="predicted"/>
<dbReference type="EMBL" id="RQFP01000001">
    <property type="protein sequence ID" value="TGK95436.1"/>
    <property type="molecule type" value="Genomic_DNA"/>
</dbReference>
<keyword evidence="7" id="KW-0067">ATP-binding</keyword>
<dbReference type="EC" id="2.7.13.3" evidence="2"/>
<comment type="caution">
    <text evidence="11">The sequence shown here is derived from an EMBL/GenBank/DDBJ whole genome shotgun (WGS) entry which is preliminary data.</text>
</comment>
<dbReference type="InterPro" id="IPR005467">
    <property type="entry name" value="His_kinase_dom"/>
</dbReference>
<dbReference type="GO" id="GO:0000156">
    <property type="term" value="F:phosphorelay response regulator activity"/>
    <property type="evidence" value="ECO:0007669"/>
    <property type="project" value="TreeGrafter"/>
</dbReference>
<evidence type="ECO:0000256" key="3">
    <source>
        <dbReference type="ARBA" id="ARBA00022553"/>
    </source>
</evidence>
<keyword evidence="9" id="KW-0812">Transmembrane</keyword>
<dbReference type="PRINTS" id="PR00344">
    <property type="entry name" value="BCTRLSENSOR"/>
</dbReference>
<dbReference type="InterPro" id="IPR050351">
    <property type="entry name" value="BphY/WalK/GraS-like"/>
</dbReference>
<protein>
    <recommendedName>
        <fullName evidence="2">histidine kinase</fullName>
        <ecNumber evidence="2">2.7.13.3</ecNumber>
    </recommendedName>
</protein>
<dbReference type="InterPro" id="IPR003661">
    <property type="entry name" value="HisK_dim/P_dom"/>
</dbReference>
<evidence type="ECO:0000259" key="10">
    <source>
        <dbReference type="PROSITE" id="PS50109"/>
    </source>
</evidence>
<keyword evidence="9" id="KW-1133">Transmembrane helix</keyword>
<evidence type="ECO:0000256" key="9">
    <source>
        <dbReference type="SAM" id="Phobius"/>
    </source>
</evidence>
<feature type="transmembrane region" description="Helical" evidence="9">
    <location>
        <begin position="144"/>
        <end position="166"/>
    </location>
</feature>
<dbReference type="Gene3D" id="3.30.450.20">
    <property type="entry name" value="PAS domain"/>
    <property type="match status" value="1"/>
</dbReference>
<evidence type="ECO:0000256" key="1">
    <source>
        <dbReference type="ARBA" id="ARBA00000085"/>
    </source>
</evidence>
<dbReference type="SUPFAM" id="SSF55785">
    <property type="entry name" value="PYP-like sensor domain (PAS domain)"/>
    <property type="match status" value="1"/>
</dbReference>
<evidence type="ECO:0000313" key="11">
    <source>
        <dbReference type="EMBL" id="TGK95436.1"/>
    </source>
</evidence>
<dbReference type="InterPro" id="IPR035965">
    <property type="entry name" value="PAS-like_dom_sf"/>
</dbReference>
<dbReference type="PANTHER" id="PTHR42878">
    <property type="entry name" value="TWO-COMPONENT HISTIDINE KINASE"/>
    <property type="match status" value="1"/>
</dbReference>
<evidence type="ECO:0000256" key="8">
    <source>
        <dbReference type="ARBA" id="ARBA00023012"/>
    </source>
</evidence>
<organism evidence="11 12">
    <name type="scientific">Leptospira brenneri</name>
    <dbReference type="NCBI Taxonomy" id="2023182"/>
    <lineage>
        <taxon>Bacteria</taxon>
        <taxon>Pseudomonadati</taxon>
        <taxon>Spirochaetota</taxon>
        <taxon>Spirochaetia</taxon>
        <taxon>Leptospirales</taxon>
        <taxon>Leptospiraceae</taxon>
        <taxon>Leptospira</taxon>
    </lineage>
</organism>
<dbReference type="PANTHER" id="PTHR42878:SF7">
    <property type="entry name" value="SENSOR HISTIDINE KINASE GLRK"/>
    <property type="match status" value="1"/>
</dbReference>